<organism evidence="2 3">
    <name type="scientific">Ectocarpus siliculosus</name>
    <name type="common">Brown alga</name>
    <name type="synonym">Conferva siliculosa</name>
    <dbReference type="NCBI Taxonomy" id="2880"/>
    <lineage>
        <taxon>Eukaryota</taxon>
        <taxon>Sar</taxon>
        <taxon>Stramenopiles</taxon>
        <taxon>Ochrophyta</taxon>
        <taxon>PX clade</taxon>
        <taxon>Phaeophyceae</taxon>
        <taxon>Ectocarpales</taxon>
        <taxon>Ectocarpaceae</taxon>
        <taxon>Ectocarpus</taxon>
    </lineage>
</organism>
<feature type="compositionally biased region" description="Basic and acidic residues" evidence="1">
    <location>
        <begin position="580"/>
        <end position="595"/>
    </location>
</feature>
<dbReference type="AlphaFoldDB" id="D7FYP4"/>
<feature type="compositionally biased region" description="Gly residues" evidence="1">
    <location>
        <begin position="833"/>
        <end position="844"/>
    </location>
</feature>
<feature type="region of interest" description="Disordered" evidence="1">
    <location>
        <begin position="529"/>
        <end position="751"/>
    </location>
</feature>
<name>D7FYP4_ECTSI</name>
<evidence type="ECO:0000256" key="1">
    <source>
        <dbReference type="SAM" id="MobiDB-lite"/>
    </source>
</evidence>
<sequence length="916" mass="93974">MARCSSSARRRPQDEQQHAAPEGQGPLLSPVLRRSNGDMDDGGVIQLPTLFSHLMKLGKDEAGAVAEAAALAATAGGKSNVSLPLLLTPAPTEKAVLFARDSGRVRGWMKSALEDRHIDAQVVASATTLALRWLQRRHMYPSLASSPGATNGTTVSNNAHRQRRRQPASSQQQQQRRRQRRRSGGGSEGLPPLELLSMTCLHLASKYHTQDSVLEDFGSCVHRPEVHALGFDISLSMGAVLNASFRANAVSLQTLLCALSGESPVVKACSEWVSLCLVLLLHPYDVDSENETGASPPHGERVFSPSLSAATAPLTPAPGGPAETPGSQAPSSSASATSTPFTPAGASTTTAAAVAWSLRNPDDGKSVAPPAPHQQQQQHGKAGDVRGRFSRATVLALASLVLARRLARAGGACLPPRVQATMGLGDGDALLLVSEGLRLARRAFETELCDDSQQQQQQHPPAAAAAAAAEGGLRGRDFLGGEVLLERKVEGPATGSHPSGTTIARPLLEWLTDSDDGRDAPEFAQGLPLSTATVSSSCSPREKSPSPSRGSVAHDRVPSPGRVTASDGATRRGKRARSSAYHDARGGSGVPREEGGPAARKRQRLGSPPGGPSGRVSGSASPRSRAADRSCFAPAEERAGSSTEEYASAADAFPSPPPSTSPPPHTPSQDAMDSDGATPRSPPSFSAGGASFVSGDTTLSGGRRPRGWGRVLFSAQSSDKMSEATQSPPRTRGPPAAPSASSPEERNARWEVLADRVLEALDDRHGGVVGGSSSAGADGCCGGLSTPEGSPPFSPITPPGPPTVFHDFGARGAPGEQGEEALTSSRVSSTAGFDGGDCGGGGGSSDASADRTGGVGAASLAAAAAAAGRRGARAQGLGVVAAGCTTLMSAVALAFRAASSSTAAEAEADAQEDWWW</sequence>
<evidence type="ECO:0000313" key="3">
    <source>
        <dbReference type="Proteomes" id="UP000002630"/>
    </source>
</evidence>
<gene>
    <name evidence="2" type="ORF">Esi_0349_0020</name>
</gene>
<proteinExistence type="predicted"/>
<feature type="compositionally biased region" description="Low complexity" evidence="1">
    <location>
        <begin position="614"/>
        <end position="624"/>
    </location>
</feature>
<feature type="compositionally biased region" description="Low complexity" evidence="1">
    <location>
        <begin position="535"/>
        <end position="551"/>
    </location>
</feature>
<feature type="region of interest" description="Disordered" evidence="1">
    <location>
        <begin position="1"/>
        <end position="35"/>
    </location>
</feature>
<feature type="compositionally biased region" description="Low complexity" evidence="1">
    <location>
        <begin position="320"/>
        <end position="346"/>
    </location>
</feature>
<feature type="region of interest" description="Disordered" evidence="1">
    <location>
        <begin position="360"/>
        <end position="385"/>
    </location>
</feature>
<accession>D7FYP4</accession>
<feature type="region of interest" description="Disordered" evidence="1">
    <location>
        <begin position="309"/>
        <end position="346"/>
    </location>
</feature>
<feature type="compositionally biased region" description="Low complexity" evidence="1">
    <location>
        <begin position="684"/>
        <end position="695"/>
    </location>
</feature>
<keyword evidence="3" id="KW-1185">Reference proteome</keyword>
<dbReference type="InParanoid" id="D7FYP4"/>
<reference evidence="2 3" key="1">
    <citation type="journal article" date="2010" name="Nature">
        <title>The Ectocarpus genome and the independent evolution of multicellularity in brown algae.</title>
        <authorList>
            <person name="Cock J.M."/>
            <person name="Sterck L."/>
            <person name="Rouze P."/>
            <person name="Scornet D."/>
            <person name="Allen A.E."/>
            <person name="Amoutzias G."/>
            <person name="Anthouard V."/>
            <person name="Artiguenave F."/>
            <person name="Aury J.M."/>
            <person name="Badger J.H."/>
            <person name="Beszteri B."/>
            <person name="Billiau K."/>
            <person name="Bonnet E."/>
            <person name="Bothwell J.H."/>
            <person name="Bowler C."/>
            <person name="Boyen C."/>
            <person name="Brownlee C."/>
            <person name="Carrano C.J."/>
            <person name="Charrier B."/>
            <person name="Cho G.Y."/>
            <person name="Coelho S.M."/>
            <person name="Collen J."/>
            <person name="Corre E."/>
            <person name="Da Silva C."/>
            <person name="Delage L."/>
            <person name="Delaroque N."/>
            <person name="Dittami S.M."/>
            <person name="Doulbeau S."/>
            <person name="Elias M."/>
            <person name="Farnham G."/>
            <person name="Gachon C.M."/>
            <person name="Gschloessl B."/>
            <person name="Heesch S."/>
            <person name="Jabbari K."/>
            <person name="Jubin C."/>
            <person name="Kawai H."/>
            <person name="Kimura K."/>
            <person name="Kloareg B."/>
            <person name="Kupper F.C."/>
            <person name="Lang D."/>
            <person name="Le Bail A."/>
            <person name="Leblanc C."/>
            <person name="Lerouge P."/>
            <person name="Lohr M."/>
            <person name="Lopez P.J."/>
            <person name="Martens C."/>
            <person name="Maumus F."/>
            <person name="Michel G."/>
            <person name="Miranda-Saavedra D."/>
            <person name="Morales J."/>
            <person name="Moreau H."/>
            <person name="Motomura T."/>
            <person name="Nagasato C."/>
            <person name="Napoli C.A."/>
            <person name="Nelson D.R."/>
            <person name="Nyvall-Collen P."/>
            <person name="Peters A.F."/>
            <person name="Pommier C."/>
            <person name="Potin P."/>
            <person name="Poulain J."/>
            <person name="Quesneville H."/>
            <person name="Read B."/>
            <person name="Rensing S.A."/>
            <person name="Ritter A."/>
            <person name="Rousvoal S."/>
            <person name="Samanta M."/>
            <person name="Samson G."/>
            <person name="Schroeder D.C."/>
            <person name="Segurens B."/>
            <person name="Strittmatter M."/>
            <person name="Tonon T."/>
            <person name="Tregear J.W."/>
            <person name="Valentin K."/>
            <person name="von Dassow P."/>
            <person name="Yamagishi T."/>
            <person name="Van de Peer Y."/>
            <person name="Wincker P."/>
        </authorList>
    </citation>
    <scope>NUCLEOTIDE SEQUENCE [LARGE SCALE GENOMIC DNA]</scope>
    <source>
        <strain evidence="3">Ec32 / CCAP1310/4</strain>
    </source>
</reference>
<evidence type="ECO:0000313" key="2">
    <source>
        <dbReference type="EMBL" id="CBJ32594.1"/>
    </source>
</evidence>
<dbReference type="Proteomes" id="UP000002630">
    <property type="component" value="Unassembled WGS sequence"/>
</dbReference>
<dbReference type="EMBL" id="FN649760">
    <property type="protein sequence ID" value="CBJ32594.1"/>
    <property type="molecule type" value="Genomic_DNA"/>
</dbReference>
<feature type="compositionally biased region" description="Pro residues" evidence="1">
    <location>
        <begin position="654"/>
        <end position="666"/>
    </location>
</feature>
<protein>
    <submittedName>
        <fullName evidence="2">Uncharacterized protein</fullName>
    </submittedName>
</protein>
<feature type="compositionally biased region" description="Polar residues" evidence="1">
    <location>
        <begin position="714"/>
        <end position="729"/>
    </location>
</feature>
<dbReference type="OrthoDB" id="10448274at2759"/>
<feature type="region of interest" description="Disordered" evidence="1">
    <location>
        <begin position="811"/>
        <end position="848"/>
    </location>
</feature>
<feature type="region of interest" description="Disordered" evidence="1">
    <location>
        <begin position="142"/>
        <end position="191"/>
    </location>
</feature>
<feature type="compositionally biased region" description="Polar residues" evidence="1">
    <location>
        <begin position="143"/>
        <end position="159"/>
    </location>
</feature>